<organism evidence="8 9">
    <name type="scientific">Sarcophilus harrisii</name>
    <name type="common">Tasmanian devil</name>
    <name type="synonym">Sarcophilus laniarius</name>
    <dbReference type="NCBI Taxonomy" id="9305"/>
    <lineage>
        <taxon>Eukaryota</taxon>
        <taxon>Metazoa</taxon>
        <taxon>Chordata</taxon>
        <taxon>Craniata</taxon>
        <taxon>Vertebrata</taxon>
        <taxon>Euteleostomi</taxon>
        <taxon>Mammalia</taxon>
        <taxon>Metatheria</taxon>
        <taxon>Dasyuromorphia</taxon>
        <taxon>Dasyuridae</taxon>
        <taxon>Sarcophilus</taxon>
    </lineage>
</organism>
<evidence type="ECO:0000256" key="6">
    <source>
        <dbReference type="SAM" id="SignalP"/>
    </source>
</evidence>
<dbReference type="Ensembl" id="ENSSHAT00000037581.1">
    <property type="protein sequence ID" value="ENSSHAP00000034579.1"/>
    <property type="gene ID" value="ENSSHAG00000023532.1"/>
</dbReference>
<dbReference type="SUPFAM" id="SSF64356">
    <property type="entry name" value="SNARE-like"/>
    <property type="match status" value="1"/>
</dbReference>
<reference evidence="8" key="3">
    <citation type="submission" date="2025-09" db="UniProtKB">
        <authorList>
            <consortium name="Ensembl"/>
        </authorList>
    </citation>
    <scope>IDENTIFICATION</scope>
</reference>
<keyword evidence="6" id="KW-0732">Signal</keyword>
<dbReference type="Proteomes" id="UP000007648">
    <property type="component" value="Unassembled WGS sequence"/>
</dbReference>
<feature type="chain" id="PRO_5029523603" description="AP complex mu/sigma subunit domain-containing protein" evidence="6">
    <location>
        <begin position="20"/>
        <end position="152"/>
    </location>
</feature>
<reference evidence="8" key="2">
    <citation type="submission" date="2025-08" db="UniProtKB">
        <authorList>
            <consortium name="Ensembl"/>
        </authorList>
    </citation>
    <scope>IDENTIFICATION</scope>
</reference>
<sequence length="152" mass="17965">KYIFVLLFFSNMLQKWTWPGQTRSGKRWLENLYRLSWPESPRCASFLGQADLHFVYKRHGSFYFCCAIESQDNEIITLEMIHQYVDVCELDIIYDFEKVYYFMLDDSLMGGKTQDIAQKSVLLKITEDSKGFCLHVSNVLIFMILKIKTDKS</sequence>
<evidence type="ECO:0000256" key="5">
    <source>
        <dbReference type="ARBA" id="ARBA00023136"/>
    </source>
</evidence>
<keyword evidence="4" id="KW-0653">Protein transport</keyword>
<reference evidence="8 9" key="1">
    <citation type="journal article" date="2011" name="Proc. Natl. Acad. Sci. U.S.A.">
        <title>Genetic diversity and population structure of the endangered marsupial Sarcophilus harrisii (Tasmanian devil).</title>
        <authorList>
            <person name="Miller W."/>
            <person name="Hayes V.M."/>
            <person name="Ratan A."/>
            <person name="Petersen D.C."/>
            <person name="Wittekindt N.E."/>
            <person name="Miller J."/>
            <person name="Walenz B."/>
            <person name="Knight J."/>
            <person name="Qi J."/>
            <person name="Zhao F."/>
            <person name="Wang Q."/>
            <person name="Bedoya-Reina O.C."/>
            <person name="Katiyar N."/>
            <person name="Tomsho L.P."/>
            <person name="Kasson L.M."/>
            <person name="Hardie R.A."/>
            <person name="Woodbridge P."/>
            <person name="Tindall E.A."/>
            <person name="Bertelsen M.F."/>
            <person name="Dixon D."/>
            <person name="Pyecroft S."/>
            <person name="Helgen K.M."/>
            <person name="Lesk A.M."/>
            <person name="Pringle T.H."/>
            <person name="Patterson N."/>
            <person name="Zhang Y."/>
            <person name="Kreiss A."/>
            <person name="Woods G.M."/>
            <person name="Jones M.E."/>
            <person name="Schuster S.C."/>
        </authorList>
    </citation>
    <scope>NUCLEOTIDE SEQUENCE [LARGE SCALE GENOMIC DNA]</scope>
</reference>
<dbReference type="PANTHER" id="PTHR11753">
    <property type="entry name" value="ADAPTOR COMPLEXES SMALL SUBUNIT FAMILY"/>
    <property type="match status" value="1"/>
</dbReference>
<dbReference type="GO" id="GO:0015031">
    <property type="term" value="P:protein transport"/>
    <property type="evidence" value="ECO:0007669"/>
    <property type="project" value="UniProtKB-KW"/>
</dbReference>
<evidence type="ECO:0000313" key="9">
    <source>
        <dbReference type="Proteomes" id="UP000007648"/>
    </source>
</evidence>
<keyword evidence="5" id="KW-0472">Membrane</keyword>
<dbReference type="InterPro" id="IPR011012">
    <property type="entry name" value="Longin-like_dom_sf"/>
</dbReference>
<evidence type="ECO:0000256" key="4">
    <source>
        <dbReference type="ARBA" id="ARBA00022927"/>
    </source>
</evidence>
<dbReference type="AlphaFoldDB" id="A0A7N4PA50"/>
<name>A0A7N4PA50_SARHA</name>
<keyword evidence="3" id="KW-0813">Transport</keyword>
<protein>
    <recommendedName>
        <fullName evidence="7">AP complex mu/sigma subunit domain-containing protein</fullName>
    </recommendedName>
</protein>
<feature type="signal peptide" evidence="6">
    <location>
        <begin position="1"/>
        <end position="19"/>
    </location>
</feature>
<dbReference type="InParanoid" id="A0A7N4PA50"/>
<feature type="domain" description="AP complex mu/sigma subunit" evidence="7">
    <location>
        <begin position="12"/>
        <end position="127"/>
    </location>
</feature>
<dbReference type="InterPro" id="IPR022775">
    <property type="entry name" value="AP_mu_sigma_su"/>
</dbReference>
<evidence type="ECO:0000259" key="7">
    <source>
        <dbReference type="Pfam" id="PF01217"/>
    </source>
</evidence>
<dbReference type="GO" id="GO:0012505">
    <property type="term" value="C:endomembrane system"/>
    <property type="evidence" value="ECO:0007669"/>
    <property type="project" value="UniProtKB-SubCell"/>
</dbReference>
<evidence type="ECO:0000256" key="2">
    <source>
        <dbReference type="ARBA" id="ARBA00006972"/>
    </source>
</evidence>
<comment type="subcellular location">
    <subcellularLocation>
        <location evidence="1">Endomembrane system</location>
        <topology evidence="1">Peripheral membrane protein</topology>
    </subcellularLocation>
</comment>
<comment type="similarity">
    <text evidence="2">Belongs to the adaptor complexes small subunit family.</text>
</comment>
<dbReference type="Gene3D" id="3.30.450.60">
    <property type="match status" value="1"/>
</dbReference>
<evidence type="ECO:0000256" key="1">
    <source>
        <dbReference type="ARBA" id="ARBA00004184"/>
    </source>
</evidence>
<evidence type="ECO:0000256" key="3">
    <source>
        <dbReference type="ARBA" id="ARBA00022448"/>
    </source>
</evidence>
<dbReference type="Pfam" id="PF01217">
    <property type="entry name" value="Clat_adaptor_s"/>
    <property type="match status" value="1"/>
</dbReference>
<proteinExistence type="inferred from homology"/>
<keyword evidence="9" id="KW-1185">Reference proteome</keyword>
<accession>A0A7N4PA50</accession>
<evidence type="ECO:0000313" key="8">
    <source>
        <dbReference type="Ensembl" id="ENSSHAP00000034579.1"/>
    </source>
</evidence>
<dbReference type="InterPro" id="IPR016635">
    <property type="entry name" value="AP_complex_ssu"/>
</dbReference>